<accession>A0ACC2NPZ2</accession>
<sequence>MDQLPNARKIELRDLKSALRSKYSDSEDIEVVKFTSESLLPLGENYGSTILKVHAIIKRKGEDEEENLDLVAKMMPPTDFQRIAFDVDTSFEKEAFLYEQLIPSYQKLEREMGIPEDQVFDIVAELYGVRRSLLPDSKIDDDAVILMENLIAAGYYNVDRKIGFDLEHGKMAAEALSRFHALGIATKQHKPELFETFKTRAKCIKFAIDFNAAEGLNEMYLQILSDDSEIAPHIEEIRSAVGVDYIEQLNATPPEPWSTIIHNDFWTNNIMFRKDESTGQVSDIKFVDFQNYLFLSPLRELVFFLVLNLDENTMEENFRELIDLYYNNFVSVLKKMKCDVEAFNRDAFDERLKVDAFSVFLHCMYMIMPTTCDQSDVPEVMKGFQEILEAGADPDNVTEKMKNVTMPPLSPLYFKKIRRIVKKYVEYGWFHCNDC</sequence>
<organism evidence="1 2">
    <name type="scientific">Eretmocerus hayati</name>
    <dbReference type="NCBI Taxonomy" id="131215"/>
    <lineage>
        <taxon>Eukaryota</taxon>
        <taxon>Metazoa</taxon>
        <taxon>Ecdysozoa</taxon>
        <taxon>Arthropoda</taxon>
        <taxon>Hexapoda</taxon>
        <taxon>Insecta</taxon>
        <taxon>Pterygota</taxon>
        <taxon>Neoptera</taxon>
        <taxon>Endopterygota</taxon>
        <taxon>Hymenoptera</taxon>
        <taxon>Apocrita</taxon>
        <taxon>Proctotrupomorpha</taxon>
        <taxon>Chalcidoidea</taxon>
        <taxon>Aphelinidae</taxon>
        <taxon>Aphelininae</taxon>
        <taxon>Eretmocerus</taxon>
    </lineage>
</organism>
<keyword evidence="2" id="KW-1185">Reference proteome</keyword>
<dbReference type="EMBL" id="CM056743">
    <property type="protein sequence ID" value="KAJ8673154.1"/>
    <property type="molecule type" value="Genomic_DNA"/>
</dbReference>
<evidence type="ECO:0000313" key="1">
    <source>
        <dbReference type="EMBL" id="KAJ8673154.1"/>
    </source>
</evidence>
<protein>
    <submittedName>
        <fullName evidence="1">Uncharacterized protein</fullName>
    </submittedName>
</protein>
<name>A0ACC2NPZ2_9HYME</name>
<proteinExistence type="predicted"/>
<comment type="caution">
    <text evidence="1">The sequence shown here is derived from an EMBL/GenBank/DDBJ whole genome shotgun (WGS) entry which is preliminary data.</text>
</comment>
<gene>
    <name evidence="1" type="ORF">QAD02_004416</name>
</gene>
<reference evidence="1" key="1">
    <citation type="submission" date="2023-04" db="EMBL/GenBank/DDBJ databases">
        <title>A chromosome-level genome assembly of the parasitoid wasp Eretmocerus hayati.</title>
        <authorList>
            <person name="Zhong Y."/>
            <person name="Liu S."/>
            <person name="Liu Y."/>
        </authorList>
    </citation>
    <scope>NUCLEOTIDE SEQUENCE</scope>
    <source>
        <strain evidence="1">ZJU_SS_LIU_2023</strain>
    </source>
</reference>
<evidence type="ECO:0000313" key="2">
    <source>
        <dbReference type="Proteomes" id="UP001239111"/>
    </source>
</evidence>
<dbReference type="Proteomes" id="UP001239111">
    <property type="component" value="Chromosome 3"/>
</dbReference>